<evidence type="ECO:0000313" key="1">
    <source>
        <dbReference type="EMBL" id="ORJ52949.1"/>
    </source>
</evidence>
<evidence type="ECO:0000313" key="2">
    <source>
        <dbReference type="Proteomes" id="UP000193040"/>
    </source>
</evidence>
<dbReference type="AlphaFoldDB" id="A0A1X0XJ53"/>
<name>A0A1X0XJ53_MYCSI</name>
<comment type="caution">
    <text evidence="1">The sequence shown here is derived from an EMBL/GenBank/DDBJ whole genome shotgun (WGS) entry which is preliminary data.</text>
</comment>
<sequence length="132" mass="14390">MSYNRIAVLAALHTQLLASKPNPSRGLAELAGRLVLDDTFNKTLLHHIAERRPLAAALLWTRIADHLSGQARIESLTLAATFALAGGNPGISATLIDRVDVAARRDHTQTPPILEVLKLDHRVREHHHAVAV</sequence>
<dbReference type="RefSeq" id="WP_065045535.1">
    <property type="nucleotide sequence ID" value="NZ_MZZM01000042.1"/>
</dbReference>
<keyword evidence="2" id="KW-1185">Reference proteome</keyword>
<organism evidence="1 2">
    <name type="scientific">Mycobacterium simiae</name>
    <name type="common">Mycobacterium habana</name>
    <dbReference type="NCBI Taxonomy" id="1784"/>
    <lineage>
        <taxon>Bacteria</taxon>
        <taxon>Bacillati</taxon>
        <taxon>Actinomycetota</taxon>
        <taxon>Actinomycetes</taxon>
        <taxon>Mycobacteriales</taxon>
        <taxon>Mycobacteriaceae</taxon>
        <taxon>Mycobacterium</taxon>
        <taxon>Mycobacterium simiae complex</taxon>
    </lineage>
</organism>
<dbReference type="Proteomes" id="UP000193040">
    <property type="component" value="Unassembled WGS sequence"/>
</dbReference>
<reference evidence="1 2" key="1">
    <citation type="submission" date="2017-03" db="EMBL/GenBank/DDBJ databases">
        <title>Genomic insights into Mycobacterium simiae human colonization.</title>
        <authorList>
            <person name="Steffani J.L."/>
            <person name="Brunck M.E."/>
            <person name="Cruz E."/>
            <person name="Montiel R."/>
            <person name="Barona F."/>
        </authorList>
    </citation>
    <scope>NUCLEOTIDE SEQUENCE [LARGE SCALE GENOMIC DNA]</scope>
    <source>
        <strain evidence="1 2">MsiGto</strain>
    </source>
</reference>
<protein>
    <submittedName>
        <fullName evidence="1">Uncharacterized protein</fullName>
    </submittedName>
</protein>
<gene>
    <name evidence="1" type="ORF">B5M45_29470</name>
</gene>
<dbReference type="EMBL" id="MZZM01000042">
    <property type="protein sequence ID" value="ORJ52949.1"/>
    <property type="molecule type" value="Genomic_DNA"/>
</dbReference>
<accession>A0A1X0XJ53</accession>
<proteinExistence type="predicted"/>